<organism evidence="3 4">
    <name type="scientific">Mycena maculata</name>
    <dbReference type="NCBI Taxonomy" id="230809"/>
    <lineage>
        <taxon>Eukaryota</taxon>
        <taxon>Fungi</taxon>
        <taxon>Dikarya</taxon>
        <taxon>Basidiomycota</taxon>
        <taxon>Agaricomycotina</taxon>
        <taxon>Agaricomycetes</taxon>
        <taxon>Agaricomycetidae</taxon>
        <taxon>Agaricales</taxon>
        <taxon>Marasmiineae</taxon>
        <taxon>Mycenaceae</taxon>
        <taxon>Mycena</taxon>
    </lineage>
</organism>
<protein>
    <submittedName>
        <fullName evidence="3">Uncharacterized protein</fullName>
    </submittedName>
</protein>
<feature type="region of interest" description="Disordered" evidence="1">
    <location>
        <begin position="1"/>
        <end position="25"/>
    </location>
</feature>
<evidence type="ECO:0000256" key="1">
    <source>
        <dbReference type="SAM" id="MobiDB-lite"/>
    </source>
</evidence>
<accession>A0AAD7KC40</accession>
<name>A0AAD7KC40_9AGAR</name>
<keyword evidence="2" id="KW-1133">Transmembrane helix</keyword>
<evidence type="ECO:0000313" key="4">
    <source>
        <dbReference type="Proteomes" id="UP001215280"/>
    </source>
</evidence>
<evidence type="ECO:0000256" key="2">
    <source>
        <dbReference type="SAM" id="Phobius"/>
    </source>
</evidence>
<dbReference type="AlphaFoldDB" id="A0AAD7KC40"/>
<reference evidence="3" key="1">
    <citation type="submission" date="2023-03" db="EMBL/GenBank/DDBJ databases">
        <title>Massive genome expansion in bonnet fungi (Mycena s.s.) driven by repeated elements and novel gene families across ecological guilds.</title>
        <authorList>
            <consortium name="Lawrence Berkeley National Laboratory"/>
            <person name="Harder C.B."/>
            <person name="Miyauchi S."/>
            <person name="Viragh M."/>
            <person name="Kuo A."/>
            <person name="Thoen E."/>
            <person name="Andreopoulos B."/>
            <person name="Lu D."/>
            <person name="Skrede I."/>
            <person name="Drula E."/>
            <person name="Henrissat B."/>
            <person name="Morin E."/>
            <person name="Kohler A."/>
            <person name="Barry K."/>
            <person name="LaButti K."/>
            <person name="Morin E."/>
            <person name="Salamov A."/>
            <person name="Lipzen A."/>
            <person name="Mereny Z."/>
            <person name="Hegedus B."/>
            <person name="Baldrian P."/>
            <person name="Stursova M."/>
            <person name="Weitz H."/>
            <person name="Taylor A."/>
            <person name="Grigoriev I.V."/>
            <person name="Nagy L.G."/>
            <person name="Martin F."/>
            <person name="Kauserud H."/>
        </authorList>
    </citation>
    <scope>NUCLEOTIDE SEQUENCE</scope>
    <source>
        <strain evidence="3">CBHHK188m</strain>
    </source>
</reference>
<keyword evidence="4" id="KW-1185">Reference proteome</keyword>
<feature type="transmembrane region" description="Helical" evidence="2">
    <location>
        <begin position="148"/>
        <end position="170"/>
    </location>
</feature>
<sequence>MKRVQRVNKKLKDLARSSRNTRAPPCRRIHGAPFSSLLTIEHREKNTRAASRAVVPAQRADRGTADIPMPRWCVLHLDTRTREILEDPGVDPGAFVVWEGNAPGTAARDACARLAEDAASMEPVSVARCGCTSHRKEILLRRVGRSRGVLSCLHFIHFLLLLPLPIHMLIPPCRYHRQARRG</sequence>
<gene>
    <name evidence="3" type="ORF">DFH07DRAFT_791029</name>
</gene>
<keyword evidence="2" id="KW-0472">Membrane</keyword>
<comment type="caution">
    <text evidence="3">The sequence shown here is derived from an EMBL/GenBank/DDBJ whole genome shotgun (WGS) entry which is preliminary data.</text>
</comment>
<keyword evidence="2" id="KW-0812">Transmembrane</keyword>
<dbReference type="EMBL" id="JARJLG010000003">
    <property type="protein sequence ID" value="KAJ7782548.1"/>
    <property type="molecule type" value="Genomic_DNA"/>
</dbReference>
<dbReference type="Proteomes" id="UP001215280">
    <property type="component" value="Unassembled WGS sequence"/>
</dbReference>
<evidence type="ECO:0000313" key="3">
    <source>
        <dbReference type="EMBL" id="KAJ7782548.1"/>
    </source>
</evidence>
<proteinExistence type="predicted"/>